<sequence length="770" mass="83760">MPRNDSTSMNKTPSRPDRLWLALLSTLPAAAAAQAVDIDKVHRLPQVEVVHQAPLPGLDVSVEQYPGNAQMRSDAQIERAGATNLADFLNRSMPGVVSADIQGNPYQIDLSYRGHRLSPLLGSPQGLSVYLDGVRINQPLGDVMDWDLVPEMALADVALIPGTNPLFGLNTLGGALVLGTKSGLTHPGTEVDVSFGSHARKRVEFGHGARWGEGWHAYVAGTWFDENGWRERSPGHLGNLFLKLGRNLGDTSWALSYTHGRSHLTGNGLLNQSLYDMQPNAGYTFHDQTRNRGDLLNFQLTHSITPNDQLSLVAWHRSARRNGSNGDVSGNWAEWIESCEKPGTAHCTNPAAPGYIRNNAVFNVSQARYSEAGTTLQWTRQAGAHQLALGADLAGSTADYDHYQQEALFDANRVTQTIPGSDLEHEVSLRGRSTRLGLFAADTISLTEHTQLSLSARWNHSRVRNDLGHPAPYERESFTYSKLNPAIGITHAFTPAATGFASLSQGTRMPTALELGCADPAQPCTLPTGLQADPYLQQVVTRTLELGARLRPADGVLLTSALFRSVNNDDIAFMRAGISQAGFFNNIGKTRRQGLELSVHVQRGTWDMRASYSYLDATYQSSGVLFGPLSTAARPNEFHPGTRMAALPRHVFKLSADWRATPTVVVGGDWLAMGSQVVAGNESGSRPKLGTVAGYGLFNARASWQVYPGWKVYARANNLLDKRYVTYATGSEDAFPGGVAVRPGDDMGSSRFVAPGMGRSFTVGMRYEWR</sequence>
<dbReference type="InterPro" id="IPR037066">
    <property type="entry name" value="Plug_dom_sf"/>
</dbReference>
<keyword evidence="6 11" id="KW-0798">TonB box</keyword>
<gene>
    <name evidence="14" type="ORF">SAMN05421875_13318</name>
</gene>
<dbReference type="GO" id="GO:0015344">
    <property type="term" value="F:siderophore uptake transmembrane transporter activity"/>
    <property type="evidence" value="ECO:0007669"/>
    <property type="project" value="TreeGrafter"/>
</dbReference>
<dbReference type="STRING" id="592050.SAMN05421875_13318"/>
<dbReference type="PANTHER" id="PTHR30069:SF39">
    <property type="entry name" value="BLL6183 PROTEIN"/>
    <property type="match status" value="1"/>
</dbReference>
<keyword evidence="8 14" id="KW-0675">Receptor</keyword>
<dbReference type="InterPro" id="IPR012910">
    <property type="entry name" value="Plug_dom"/>
</dbReference>
<dbReference type="Gene3D" id="2.40.170.20">
    <property type="entry name" value="TonB-dependent receptor, beta-barrel domain"/>
    <property type="match status" value="1"/>
</dbReference>
<evidence type="ECO:0000256" key="5">
    <source>
        <dbReference type="ARBA" id="ARBA00022692"/>
    </source>
</evidence>
<evidence type="ECO:0000256" key="3">
    <source>
        <dbReference type="ARBA" id="ARBA00022448"/>
    </source>
</evidence>
<dbReference type="GO" id="GO:0044718">
    <property type="term" value="P:siderophore transmembrane transport"/>
    <property type="evidence" value="ECO:0007669"/>
    <property type="project" value="TreeGrafter"/>
</dbReference>
<dbReference type="PANTHER" id="PTHR30069">
    <property type="entry name" value="TONB-DEPENDENT OUTER MEMBRANE RECEPTOR"/>
    <property type="match status" value="1"/>
</dbReference>
<name>A0A1H4EB65_9BURK</name>
<keyword evidence="7 10" id="KW-0472">Membrane</keyword>
<evidence type="ECO:0000256" key="11">
    <source>
        <dbReference type="RuleBase" id="RU003357"/>
    </source>
</evidence>
<evidence type="ECO:0000313" key="15">
    <source>
        <dbReference type="Proteomes" id="UP000199002"/>
    </source>
</evidence>
<organism evidence="14 15">
    <name type="scientific">Acidovorax soli</name>
    <dbReference type="NCBI Taxonomy" id="592050"/>
    <lineage>
        <taxon>Bacteria</taxon>
        <taxon>Pseudomonadati</taxon>
        <taxon>Pseudomonadota</taxon>
        <taxon>Betaproteobacteria</taxon>
        <taxon>Burkholderiales</taxon>
        <taxon>Comamonadaceae</taxon>
        <taxon>Acidovorax</taxon>
    </lineage>
</organism>
<comment type="similarity">
    <text evidence="2 10 11">Belongs to the TonB-dependent receptor family.</text>
</comment>
<dbReference type="InterPro" id="IPR036942">
    <property type="entry name" value="Beta-barrel_TonB_sf"/>
</dbReference>
<keyword evidence="5 10" id="KW-0812">Transmembrane</keyword>
<evidence type="ECO:0000313" key="14">
    <source>
        <dbReference type="EMBL" id="SEA82283.1"/>
    </source>
</evidence>
<keyword evidence="9 10" id="KW-0998">Cell outer membrane</keyword>
<keyword evidence="4 10" id="KW-1134">Transmembrane beta strand</keyword>
<dbReference type="SUPFAM" id="SSF56935">
    <property type="entry name" value="Porins"/>
    <property type="match status" value="1"/>
</dbReference>
<dbReference type="RefSeq" id="WP_092700339.1">
    <property type="nucleotide sequence ID" value="NZ_CAXIQM010000056.1"/>
</dbReference>
<comment type="subcellular location">
    <subcellularLocation>
        <location evidence="1 10">Cell outer membrane</location>
        <topology evidence="1 10">Multi-pass membrane protein</topology>
    </subcellularLocation>
</comment>
<reference evidence="15" key="1">
    <citation type="submission" date="2016-10" db="EMBL/GenBank/DDBJ databases">
        <authorList>
            <person name="Varghese N."/>
            <person name="Submissions S."/>
        </authorList>
    </citation>
    <scope>NUCLEOTIDE SEQUENCE [LARGE SCALE GENOMIC DNA]</scope>
    <source>
        <strain evidence="15">DSM 25157</strain>
    </source>
</reference>
<dbReference type="InterPro" id="IPR000531">
    <property type="entry name" value="Beta-barrel_TonB"/>
</dbReference>
<dbReference type="InterPro" id="IPR039426">
    <property type="entry name" value="TonB-dep_rcpt-like"/>
</dbReference>
<feature type="domain" description="TonB-dependent receptor-like beta-barrel" evidence="12">
    <location>
        <begin position="250"/>
        <end position="719"/>
    </location>
</feature>
<dbReference type="Pfam" id="PF07715">
    <property type="entry name" value="Plug"/>
    <property type="match status" value="1"/>
</dbReference>
<dbReference type="PROSITE" id="PS52016">
    <property type="entry name" value="TONB_DEPENDENT_REC_3"/>
    <property type="match status" value="1"/>
</dbReference>
<evidence type="ECO:0000256" key="8">
    <source>
        <dbReference type="ARBA" id="ARBA00023170"/>
    </source>
</evidence>
<accession>A0A1H4EB65</accession>
<evidence type="ECO:0000256" key="7">
    <source>
        <dbReference type="ARBA" id="ARBA00023136"/>
    </source>
</evidence>
<dbReference type="Pfam" id="PF00593">
    <property type="entry name" value="TonB_dep_Rec_b-barrel"/>
    <property type="match status" value="1"/>
</dbReference>
<dbReference type="Gene3D" id="2.170.130.10">
    <property type="entry name" value="TonB-dependent receptor, plug domain"/>
    <property type="match status" value="1"/>
</dbReference>
<protein>
    <submittedName>
        <fullName evidence="14">Outer membrane receptor proteins, mostly Fe transport</fullName>
    </submittedName>
</protein>
<evidence type="ECO:0000256" key="10">
    <source>
        <dbReference type="PROSITE-ProRule" id="PRU01360"/>
    </source>
</evidence>
<evidence type="ECO:0000256" key="4">
    <source>
        <dbReference type="ARBA" id="ARBA00022452"/>
    </source>
</evidence>
<feature type="domain" description="TonB-dependent receptor plug" evidence="13">
    <location>
        <begin position="63"/>
        <end position="175"/>
    </location>
</feature>
<evidence type="ECO:0000256" key="9">
    <source>
        <dbReference type="ARBA" id="ARBA00023237"/>
    </source>
</evidence>
<evidence type="ECO:0000259" key="12">
    <source>
        <dbReference type="Pfam" id="PF00593"/>
    </source>
</evidence>
<dbReference type="AlphaFoldDB" id="A0A1H4EB65"/>
<proteinExistence type="inferred from homology"/>
<keyword evidence="3 10" id="KW-0813">Transport</keyword>
<dbReference type="Proteomes" id="UP000199002">
    <property type="component" value="Unassembled WGS sequence"/>
</dbReference>
<evidence type="ECO:0000259" key="13">
    <source>
        <dbReference type="Pfam" id="PF07715"/>
    </source>
</evidence>
<dbReference type="GO" id="GO:0009279">
    <property type="term" value="C:cell outer membrane"/>
    <property type="evidence" value="ECO:0007669"/>
    <property type="project" value="UniProtKB-SubCell"/>
</dbReference>
<evidence type="ECO:0000256" key="6">
    <source>
        <dbReference type="ARBA" id="ARBA00023077"/>
    </source>
</evidence>
<dbReference type="EMBL" id="FNQJ01000033">
    <property type="protein sequence ID" value="SEA82283.1"/>
    <property type="molecule type" value="Genomic_DNA"/>
</dbReference>
<evidence type="ECO:0000256" key="1">
    <source>
        <dbReference type="ARBA" id="ARBA00004571"/>
    </source>
</evidence>
<keyword evidence="15" id="KW-1185">Reference proteome</keyword>
<evidence type="ECO:0000256" key="2">
    <source>
        <dbReference type="ARBA" id="ARBA00009810"/>
    </source>
</evidence>